<name>D6Y6U5_THEBD</name>
<keyword evidence="9" id="KW-0378">Hydrolase</keyword>
<dbReference type="FunFam" id="1.50.10.10:FF:000029">
    <property type="entry name" value="Family 65 glycosyl hydrolase"/>
    <property type="match status" value="1"/>
</dbReference>
<dbReference type="eggNOG" id="COG1554">
    <property type="taxonomic scope" value="Bacteria"/>
</dbReference>
<dbReference type="InterPro" id="IPR037018">
    <property type="entry name" value="GH65_N"/>
</dbReference>
<dbReference type="AlphaFoldDB" id="D6Y6U5"/>
<evidence type="ECO:0000313" key="9">
    <source>
        <dbReference type="EMBL" id="ADG89586.1"/>
    </source>
</evidence>
<dbReference type="CAZy" id="GH65">
    <property type="family name" value="Glycoside Hydrolase Family 65"/>
</dbReference>
<dbReference type="Proteomes" id="UP000006640">
    <property type="component" value="Chromosome"/>
</dbReference>
<reference evidence="9 10" key="1">
    <citation type="submission" date="2010-01" db="EMBL/GenBank/DDBJ databases">
        <title>The complete genome of Thermobispora bispora DSM 43833.</title>
        <authorList>
            <consortium name="US DOE Joint Genome Institute (JGI-PGF)"/>
            <person name="Lucas S."/>
            <person name="Copeland A."/>
            <person name="Lapidus A."/>
            <person name="Glavina del Rio T."/>
            <person name="Dalin E."/>
            <person name="Tice H."/>
            <person name="Bruce D."/>
            <person name="Goodwin L."/>
            <person name="Pitluck S."/>
            <person name="Kyrpides N."/>
            <person name="Mavromatis K."/>
            <person name="Ivanova N."/>
            <person name="Mikhailova N."/>
            <person name="Chertkov O."/>
            <person name="Brettin T."/>
            <person name="Detter J.C."/>
            <person name="Han C."/>
            <person name="Larimer F."/>
            <person name="Land M."/>
            <person name="Hauser L."/>
            <person name="Markowitz V."/>
            <person name="Cheng J.-F."/>
            <person name="Hugenholtz P."/>
            <person name="Woyke T."/>
            <person name="Wu D."/>
            <person name="Jando M."/>
            <person name="Schneider S."/>
            <person name="Klenk H.-P."/>
            <person name="Eisen J.A."/>
        </authorList>
    </citation>
    <scope>NUCLEOTIDE SEQUENCE [LARGE SCALE GENOMIC DNA]</scope>
    <source>
        <strain evidence="10">ATCC 19993 / DSM 43833 / CBS 139.67 / JCM 10125 / KCTC 9307 / NBRC 14880 / R51</strain>
    </source>
</reference>
<dbReference type="InterPro" id="IPR005196">
    <property type="entry name" value="Glyco_hydro_65_N"/>
</dbReference>
<dbReference type="Gene3D" id="1.50.10.10">
    <property type="match status" value="1"/>
</dbReference>
<dbReference type="GO" id="GO:0016757">
    <property type="term" value="F:glycosyltransferase activity"/>
    <property type="evidence" value="ECO:0007669"/>
    <property type="project" value="UniProtKB-ARBA"/>
</dbReference>
<evidence type="ECO:0000256" key="2">
    <source>
        <dbReference type="ARBA" id="ARBA00023295"/>
    </source>
</evidence>
<dbReference type="InterPro" id="IPR005195">
    <property type="entry name" value="Glyco_hydro_65_M"/>
</dbReference>
<feature type="domain" description="Glycoside hydrolase family 65 central catalytic" evidence="6">
    <location>
        <begin position="328"/>
        <end position="680"/>
    </location>
</feature>
<dbReference type="InterPro" id="IPR011013">
    <property type="entry name" value="Gal_mutarotase_sf_dom"/>
</dbReference>
<feature type="domain" description="Glycoside hydrolase family 65 C-terminal" evidence="7">
    <location>
        <begin position="690"/>
        <end position="751"/>
    </location>
</feature>
<dbReference type="GO" id="GO:0004553">
    <property type="term" value="F:hydrolase activity, hydrolyzing O-glycosyl compounds"/>
    <property type="evidence" value="ECO:0007669"/>
    <property type="project" value="TreeGrafter"/>
</dbReference>
<comment type="similarity">
    <text evidence="1">Belongs to the glycosyl hydrolase 65 family.</text>
</comment>
<feature type="active site" description="Proton donor" evidence="3">
    <location>
        <position position="489"/>
    </location>
</feature>
<organism evidence="9 10">
    <name type="scientific">Thermobispora bispora (strain ATCC 19993 / DSM 43833 / CBS 139.67 / JCM 10125 / KCTC 9307 / NBRC 14880 / R51)</name>
    <dbReference type="NCBI Taxonomy" id="469371"/>
    <lineage>
        <taxon>Bacteria</taxon>
        <taxon>Bacillati</taxon>
        <taxon>Actinomycetota</taxon>
        <taxon>Actinomycetes</taxon>
        <taxon>Streptosporangiales</taxon>
        <taxon>Streptosporangiaceae</taxon>
        <taxon>Thermobispora</taxon>
    </lineage>
</organism>
<proteinExistence type="inferred from homology"/>
<feature type="binding site" evidence="4">
    <location>
        <begin position="593"/>
        <end position="594"/>
    </location>
    <ligand>
        <name>substrate</name>
    </ligand>
</feature>
<evidence type="ECO:0000256" key="1">
    <source>
        <dbReference type="ARBA" id="ARBA00006768"/>
    </source>
</evidence>
<keyword evidence="10" id="KW-1185">Reference proteome</keyword>
<dbReference type="HOGENOM" id="CLU_006285_2_2_11"/>
<dbReference type="OrthoDB" id="9816160at2"/>
<accession>D6Y6U5</accession>
<gene>
    <name evidence="9" type="ordered locus">Tbis_2887</name>
</gene>
<evidence type="ECO:0000259" key="6">
    <source>
        <dbReference type="Pfam" id="PF03632"/>
    </source>
</evidence>
<dbReference type="SUPFAM" id="SSF48208">
    <property type="entry name" value="Six-hairpin glycosidases"/>
    <property type="match status" value="1"/>
</dbReference>
<dbReference type="STRING" id="469371.Tbis_2887"/>
<evidence type="ECO:0000256" key="3">
    <source>
        <dbReference type="PIRSR" id="PIRSR036289-50"/>
    </source>
</evidence>
<feature type="binding site" evidence="4">
    <location>
        <begin position="362"/>
        <end position="363"/>
    </location>
    <ligand>
        <name>substrate</name>
    </ligand>
</feature>
<feature type="region of interest" description="Disordered" evidence="5">
    <location>
        <begin position="750"/>
        <end position="824"/>
    </location>
</feature>
<dbReference type="RefSeq" id="WP_013133119.1">
    <property type="nucleotide sequence ID" value="NC_014165.1"/>
</dbReference>
<dbReference type="InterPro" id="IPR017045">
    <property type="entry name" value="Malt_Pase/Glycosyl_Hdrlase"/>
</dbReference>
<dbReference type="PANTHER" id="PTHR11051">
    <property type="entry name" value="GLYCOSYL HYDROLASE-RELATED"/>
    <property type="match status" value="1"/>
</dbReference>
<feature type="domain" description="Glycoside hydrolase family 65 N-terminal" evidence="8">
    <location>
        <begin position="16"/>
        <end position="271"/>
    </location>
</feature>
<evidence type="ECO:0000256" key="4">
    <source>
        <dbReference type="PIRSR" id="PIRSR036289-51"/>
    </source>
</evidence>
<sequence length="824" mass="90337">MIRHPAFACDPWQVCEKTLSLDVLAQTESIFALSNGHIGLRGNLDEGEPHALPGTYLNSVYELRPLPYAEAGYGYPESGQTVVNVTNGKLIRLLVDDEPFDVRYGTLHEHERVLDMRAGTLTRRVRWCSPAGGHVRITSTRLVSFTHRAVAAIKYEVEPVDRPLRVVVQSELVANETVPRIDADPRAGALIPTPLVLEENIPAAEGAAVMVHRTRVSGLRVAAAMRHEVDGPQGTRIEADGEGDVSRVTVATRLLAGQRLRLIKYIGYGWSAVRSRPALHDQVVAALAAAKLTGWDGLCAEQREFLDEFWAGADVELEDDEEVQQAVRFGLFHLLQAGARVEQRLIPGKGLTGSGYDGHAFWDTEGFVLPVLTYTYPRAAADALAWRLSILPKARARAAQLGLEGAAFPWRTINGEECSGYWPAGTAAFHVNADIADAVIRYVDATEDVGFERDVGLPLLVATARLWCSLGFFGPDGRFRIDGVTGPDEYSAIRDNNVFTNLMARRNLLAAAAAAERYPADAERLGVAPEEIAGWRKAAGAMYIPYDERLGVHPQHEGFTQHEVWDFASTRPEQYPLMLHFPYFELYRKQVVKQADLVLAMHLCSDCFTPEQKARNFAYYEALTVRDSSLSACTQAVLAAEVGFLELAYAYLGEAALMDLRDLQNNTRDGVHMASLAGAWLALVAGFGGMRADNGVIRFAPRLPALLRRLAFRLRYRGRLLAVEVTPERTVYRLLDGPPLTMVHYDEEITLSDEATRPTPEVRPPDIEIRQPPGREPLPRVPFRGCAALPGRSPAAGGRPGPAAGPGDRKGPEAGGRAGDPETA</sequence>
<dbReference type="InterPro" id="IPR008928">
    <property type="entry name" value="6-hairpin_glycosidase_sf"/>
</dbReference>
<dbReference type="Pfam" id="PF03633">
    <property type="entry name" value="Glyco_hydro_65C"/>
    <property type="match status" value="1"/>
</dbReference>
<dbReference type="KEGG" id="tbi:Tbis_2887"/>
<evidence type="ECO:0000259" key="7">
    <source>
        <dbReference type="Pfam" id="PF03633"/>
    </source>
</evidence>
<dbReference type="Gene3D" id="2.60.420.10">
    <property type="entry name" value="Maltose phosphorylase, domain 3"/>
    <property type="match status" value="1"/>
</dbReference>
<protein>
    <submittedName>
        <fullName evidence="9">Glycoside hydrolase family 65 central catalytic</fullName>
    </submittedName>
</protein>
<dbReference type="InterPro" id="IPR005194">
    <property type="entry name" value="Glyco_hydro_65_C"/>
</dbReference>
<dbReference type="InterPro" id="IPR012341">
    <property type="entry name" value="6hp_glycosidase-like_sf"/>
</dbReference>
<feature type="compositionally biased region" description="Low complexity" evidence="5">
    <location>
        <begin position="787"/>
        <end position="806"/>
    </location>
</feature>
<dbReference type="GO" id="GO:0005975">
    <property type="term" value="P:carbohydrate metabolic process"/>
    <property type="evidence" value="ECO:0007669"/>
    <property type="project" value="InterPro"/>
</dbReference>
<dbReference type="EMBL" id="CP001874">
    <property type="protein sequence ID" value="ADG89586.1"/>
    <property type="molecule type" value="Genomic_DNA"/>
</dbReference>
<keyword evidence="2" id="KW-0326">Glycosidase</keyword>
<dbReference type="Pfam" id="PF03636">
    <property type="entry name" value="Glyco_hydro_65N"/>
    <property type="match status" value="1"/>
</dbReference>
<dbReference type="Gene3D" id="2.70.98.40">
    <property type="entry name" value="Glycoside hydrolase, family 65, N-terminal domain"/>
    <property type="match status" value="1"/>
</dbReference>
<evidence type="ECO:0000259" key="8">
    <source>
        <dbReference type="Pfam" id="PF03636"/>
    </source>
</evidence>
<dbReference type="PANTHER" id="PTHR11051:SF13">
    <property type="entry name" value="GLYCOSYL TRANSFERASE"/>
    <property type="match status" value="1"/>
</dbReference>
<dbReference type="GO" id="GO:0030246">
    <property type="term" value="F:carbohydrate binding"/>
    <property type="evidence" value="ECO:0007669"/>
    <property type="project" value="InterPro"/>
</dbReference>
<evidence type="ECO:0000313" key="10">
    <source>
        <dbReference type="Proteomes" id="UP000006640"/>
    </source>
</evidence>
<dbReference type="PIRSF" id="PIRSF036289">
    <property type="entry name" value="Glycosyl_hydrolase_malt_phosph"/>
    <property type="match status" value="1"/>
</dbReference>
<dbReference type="Pfam" id="PF03632">
    <property type="entry name" value="Glyco_hydro_65m"/>
    <property type="match status" value="1"/>
</dbReference>
<dbReference type="SUPFAM" id="SSF74650">
    <property type="entry name" value="Galactose mutarotase-like"/>
    <property type="match status" value="1"/>
</dbReference>
<evidence type="ECO:0000256" key="5">
    <source>
        <dbReference type="SAM" id="MobiDB-lite"/>
    </source>
</evidence>